<keyword evidence="4" id="KW-0812">Transmembrane</keyword>
<keyword evidence="5" id="KW-0328">Glycosyltransferase</keyword>
<evidence type="ECO:0000313" key="5">
    <source>
        <dbReference type="EMBL" id="RCH86547.1"/>
    </source>
</evidence>
<comment type="caution">
    <text evidence="5">The sequence shown here is derived from an EMBL/GenBank/DDBJ whole genome shotgun (WGS) entry which is preliminary data.</text>
</comment>
<gene>
    <name evidence="5" type="primary">KRE2_3</name>
    <name evidence="5" type="ORF">CU097_005149</name>
</gene>
<dbReference type="GO" id="GO:0006493">
    <property type="term" value="P:protein O-linked glycosylation"/>
    <property type="evidence" value="ECO:0007669"/>
    <property type="project" value="TreeGrafter"/>
</dbReference>
<evidence type="ECO:0000256" key="1">
    <source>
        <dbReference type="ARBA" id="ARBA00007677"/>
    </source>
</evidence>
<keyword evidence="4" id="KW-0472">Membrane</keyword>
<dbReference type="Proteomes" id="UP000252139">
    <property type="component" value="Unassembled WGS sequence"/>
</dbReference>
<name>A0A367J9E1_RHIAZ</name>
<dbReference type="SUPFAM" id="SSF53448">
    <property type="entry name" value="Nucleotide-diphospho-sugar transferases"/>
    <property type="match status" value="1"/>
</dbReference>
<dbReference type="OrthoDB" id="439943at2759"/>
<reference evidence="5 6" key="1">
    <citation type="journal article" date="2018" name="G3 (Bethesda)">
        <title>Phylogenetic and Phylogenomic Definition of Rhizopus Species.</title>
        <authorList>
            <person name="Gryganskyi A.P."/>
            <person name="Golan J."/>
            <person name="Dolatabadi S."/>
            <person name="Mondo S."/>
            <person name="Robb S."/>
            <person name="Idnurm A."/>
            <person name="Muszewska A."/>
            <person name="Steczkiewicz K."/>
            <person name="Masonjones S."/>
            <person name="Liao H.L."/>
            <person name="Gajdeczka M.T."/>
            <person name="Anike F."/>
            <person name="Vuek A."/>
            <person name="Anishchenko I.M."/>
            <person name="Voigt K."/>
            <person name="de Hoog G.S."/>
            <person name="Smith M.E."/>
            <person name="Heitman J."/>
            <person name="Vilgalys R."/>
            <person name="Stajich J.E."/>
        </authorList>
    </citation>
    <scope>NUCLEOTIDE SEQUENCE [LARGE SCALE GENOMIC DNA]</scope>
    <source>
        <strain evidence="5 6">CBS 357.93</strain>
    </source>
</reference>
<accession>A0A367J9E1</accession>
<organism evidence="5 6">
    <name type="scientific">Rhizopus azygosporus</name>
    <name type="common">Rhizopus microsporus var. azygosporus</name>
    <dbReference type="NCBI Taxonomy" id="86630"/>
    <lineage>
        <taxon>Eukaryota</taxon>
        <taxon>Fungi</taxon>
        <taxon>Fungi incertae sedis</taxon>
        <taxon>Mucoromycota</taxon>
        <taxon>Mucoromycotina</taxon>
        <taxon>Mucoromycetes</taxon>
        <taxon>Mucorales</taxon>
        <taxon>Mucorineae</taxon>
        <taxon>Rhizopodaceae</taxon>
        <taxon>Rhizopus</taxon>
    </lineage>
</organism>
<dbReference type="GO" id="GO:0016020">
    <property type="term" value="C:membrane"/>
    <property type="evidence" value="ECO:0007669"/>
    <property type="project" value="InterPro"/>
</dbReference>
<sequence length="377" mass="45331">MFIRRRKFIGCQILSIVTVLALMLYLRFPKRVIPYRSNSPSIKKTSVRAAFVILARNSDLTGVRHSMRQIEDRFNRKFNYPYVFLNDNDFTDEFKQKTSHLTKAQVYYGKIEPEQWSYPDFINQTKAAEGRKKLEEMEILYGGSESYRHMCRYQSGFFFRHPLLDSFEYYWRVEPEVDFYCDIDYDVFQMMKDNKFKYGWVMSLSEYIETVPTLWDTTQQFMEKYPEYIERGNDSLLPWVIGDDGSYNLCHFWSNFEIASLDFLRSKKYLDYFEHLDQQGGFFYERWGDAPVHSLAVAMMLKSSEVHFFNDIGYKHIPLTHCPIEPWHQRKCSCDEEENFDWTDWSCTSRYAQVHSGFIWNETTYRQMTDPYRLSPV</sequence>
<proteinExistence type="inferred from homology"/>
<comment type="similarity">
    <text evidence="1">Belongs to the glycosyltransferase 15 family.</text>
</comment>
<dbReference type="STRING" id="86630.A0A367J9E1"/>
<dbReference type="EMBL" id="PJQL01001844">
    <property type="protein sequence ID" value="RCH86547.1"/>
    <property type="molecule type" value="Genomic_DNA"/>
</dbReference>
<feature type="transmembrane region" description="Helical" evidence="4">
    <location>
        <begin position="7"/>
        <end position="28"/>
    </location>
</feature>
<dbReference type="Gene3D" id="3.90.550.10">
    <property type="entry name" value="Spore Coat Polysaccharide Biosynthesis Protein SpsA, Chain A"/>
    <property type="match status" value="1"/>
</dbReference>
<evidence type="ECO:0000256" key="4">
    <source>
        <dbReference type="SAM" id="Phobius"/>
    </source>
</evidence>
<dbReference type="FunFam" id="3.90.550.10:FF:000051">
    <property type="entry name" value="Alpha-1,2-mannosyltransferase (Ktr4)"/>
    <property type="match status" value="1"/>
</dbReference>
<feature type="active site" description="Nucleophile" evidence="3">
    <location>
        <position position="257"/>
    </location>
</feature>
<dbReference type="PANTHER" id="PTHR31121:SF6">
    <property type="entry name" value="ALPHA-1,2 MANNOSYLTRANSFERASE KTR1"/>
    <property type="match status" value="1"/>
</dbReference>
<keyword evidence="6" id="KW-1185">Reference proteome</keyword>
<evidence type="ECO:0000256" key="2">
    <source>
        <dbReference type="ARBA" id="ARBA00022679"/>
    </source>
</evidence>
<dbReference type="AlphaFoldDB" id="A0A367J9E1"/>
<dbReference type="GO" id="GO:0000026">
    <property type="term" value="F:alpha-1,2-mannosyltransferase activity"/>
    <property type="evidence" value="ECO:0007669"/>
    <property type="project" value="TreeGrafter"/>
</dbReference>
<keyword evidence="2 5" id="KW-0808">Transferase</keyword>
<dbReference type="Pfam" id="PF01793">
    <property type="entry name" value="Glyco_transf_15"/>
    <property type="match status" value="1"/>
</dbReference>
<evidence type="ECO:0000256" key="3">
    <source>
        <dbReference type="PIRSR" id="PIRSR018153-1"/>
    </source>
</evidence>
<dbReference type="GO" id="GO:0005794">
    <property type="term" value="C:Golgi apparatus"/>
    <property type="evidence" value="ECO:0007669"/>
    <property type="project" value="TreeGrafter"/>
</dbReference>
<dbReference type="InterPro" id="IPR002685">
    <property type="entry name" value="Glyco_trans_15"/>
</dbReference>
<dbReference type="PIRSF" id="PIRSF018153">
    <property type="entry name" value="Glyco_trans_15"/>
    <property type="match status" value="1"/>
</dbReference>
<dbReference type="InterPro" id="IPR029044">
    <property type="entry name" value="Nucleotide-diphossugar_trans"/>
</dbReference>
<dbReference type="PANTHER" id="PTHR31121">
    <property type="entry name" value="ALPHA-1,2 MANNOSYLTRANSFERASE KTR1"/>
    <property type="match status" value="1"/>
</dbReference>
<dbReference type="GO" id="GO:0000032">
    <property type="term" value="P:cell wall mannoprotein biosynthetic process"/>
    <property type="evidence" value="ECO:0007669"/>
    <property type="project" value="TreeGrafter"/>
</dbReference>
<evidence type="ECO:0000313" key="6">
    <source>
        <dbReference type="Proteomes" id="UP000252139"/>
    </source>
</evidence>
<protein>
    <submittedName>
        <fullName evidence="5">Alpha 1,2-mannosyltransferase 2.4.1</fullName>
    </submittedName>
</protein>
<keyword evidence="4" id="KW-1133">Transmembrane helix</keyword>
<dbReference type="GO" id="GO:0006487">
    <property type="term" value="P:protein N-linked glycosylation"/>
    <property type="evidence" value="ECO:0007669"/>
    <property type="project" value="TreeGrafter"/>
</dbReference>